<dbReference type="SUPFAM" id="SSF46785">
    <property type="entry name" value="Winged helix' DNA-binding domain"/>
    <property type="match status" value="1"/>
</dbReference>
<reference evidence="7 8" key="1">
    <citation type="submission" date="2024-09" db="EMBL/GenBank/DDBJ databases">
        <authorList>
            <person name="Sun Q."/>
            <person name="Mori K."/>
        </authorList>
    </citation>
    <scope>NUCLEOTIDE SEQUENCE [LARGE SCALE GENOMIC DNA]</scope>
    <source>
        <strain evidence="7 8">CGMCC 1.9126</strain>
    </source>
</reference>
<protein>
    <submittedName>
        <fullName evidence="7">Sugar-binding transcriptional regulator</fullName>
    </submittedName>
</protein>
<proteinExistence type="inferred from homology"/>
<dbReference type="EMBL" id="JBHLUU010000117">
    <property type="protein sequence ID" value="MFC0477150.1"/>
    <property type="molecule type" value="Genomic_DNA"/>
</dbReference>
<dbReference type="Pfam" id="PF04198">
    <property type="entry name" value="Sugar-bind"/>
    <property type="match status" value="1"/>
</dbReference>
<keyword evidence="4" id="KW-0804">Transcription</keyword>
<feature type="domain" description="CggR N-terminal DNA binding" evidence="6">
    <location>
        <begin position="18"/>
        <end position="88"/>
    </location>
</feature>
<name>A0ABV6KV00_9BACI</name>
<gene>
    <name evidence="7" type="ORF">ACFFHF_18260</name>
</gene>
<dbReference type="PANTHER" id="PTHR34294">
    <property type="entry name" value="TRANSCRIPTIONAL REGULATOR-RELATED"/>
    <property type="match status" value="1"/>
</dbReference>
<evidence type="ECO:0000259" key="5">
    <source>
        <dbReference type="Pfam" id="PF04198"/>
    </source>
</evidence>
<keyword evidence="3" id="KW-0238">DNA-binding</keyword>
<dbReference type="InterPro" id="IPR051054">
    <property type="entry name" value="SorC_transcr_regulators"/>
</dbReference>
<organism evidence="7 8">
    <name type="scientific">Robertmurraya beringensis</name>
    <dbReference type="NCBI Taxonomy" id="641660"/>
    <lineage>
        <taxon>Bacteria</taxon>
        <taxon>Bacillati</taxon>
        <taxon>Bacillota</taxon>
        <taxon>Bacilli</taxon>
        <taxon>Bacillales</taxon>
        <taxon>Bacillaceae</taxon>
        <taxon>Robertmurraya</taxon>
    </lineage>
</organism>
<dbReference type="RefSeq" id="WP_340905452.1">
    <property type="nucleotide sequence ID" value="NZ_JBHLUU010000117.1"/>
</dbReference>
<dbReference type="Gene3D" id="3.40.50.1360">
    <property type="match status" value="1"/>
</dbReference>
<evidence type="ECO:0000256" key="2">
    <source>
        <dbReference type="ARBA" id="ARBA00023015"/>
    </source>
</evidence>
<comment type="similarity">
    <text evidence="1">Belongs to the SorC transcriptional regulatory family.</text>
</comment>
<dbReference type="InterPro" id="IPR036390">
    <property type="entry name" value="WH_DNA-bd_sf"/>
</dbReference>
<dbReference type="Proteomes" id="UP001589738">
    <property type="component" value="Unassembled WGS sequence"/>
</dbReference>
<dbReference type="InterPro" id="IPR048715">
    <property type="entry name" value="CggR_N"/>
</dbReference>
<feature type="domain" description="Sugar-binding" evidence="5">
    <location>
        <begin position="91"/>
        <end position="337"/>
    </location>
</feature>
<evidence type="ECO:0000256" key="1">
    <source>
        <dbReference type="ARBA" id="ARBA00010466"/>
    </source>
</evidence>
<evidence type="ECO:0000256" key="4">
    <source>
        <dbReference type="ARBA" id="ARBA00023163"/>
    </source>
</evidence>
<dbReference type="Gene3D" id="1.10.10.10">
    <property type="entry name" value="Winged helix-like DNA-binding domain superfamily/Winged helix DNA-binding domain"/>
    <property type="match status" value="1"/>
</dbReference>
<keyword evidence="2" id="KW-0805">Transcription regulation</keyword>
<accession>A0ABV6KV00</accession>
<dbReference type="SUPFAM" id="SSF100950">
    <property type="entry name" value="NagB/RpiA/CoA transferase-like"/>
    <property type="match status" value="1"/>
</dbReference>
<dbReference type="Pfam" id="PF21715">
    <property type="entry name" value="CggR_N"/>
    <property type="match status" value="1"/>
</dbReference>
<evidence type="ECO:0000259" key="6">
    <source>
        <dbReference type="Pfam" id="PF21715"/>
    </source>
</evidence>
<dbReference type="InterPro" id="IPR007324">
    <property type="entry name" value="Sugar-bd_dom_put"/>
</dbReference>
<keyword evidence="8" id="KW-1185">Reference proteome</keyword>
<comment type="caution">
    <text evidence="7">The sequence shown here is derived from an EMBL/GenBank/DDBJ whole genome shotgun (WGS) entry which is preliminary data.</text>
</comment>
<sequence>MQSIIDIQKRLLPDLLSVMQERFHILQYIGSMEPVGRRSLSVSLGVTERVLRSEVSFLKEQDLITISSVGMSLTEDGRELLEGLEAVMREISGIDKMEERLRRKLGIQQVIIVAGNSDESPWVKSELGRACALCMKNSLQGKNIIAVTGGTTMATVAEMLTPDLGKDLLFVPGRGGIGEDVQNQANTICAKMAERTKSSHKVLYVPDQVSSETYHMMLKEPHIKEVLGLIKSASMVLHGVGDAMTMAQRRRTSAEDLRKIEERQAVGEAFGYYFNEAGEVVHKVRTVGLQLDDLVKTGHVLAVAGGASKEKAIRSYMKQAPKNTVLITDEGAATQLLQG</sequence>
<evidence type="ECO:0000256" key="3">
    <source>
        <dbReference type="ARBA" id="ARBA00023125"/>
    </source>
</evidence>
<dbReference type="InterPro" id="IPR037171">
    <property type="entry name" value="NagB/RpiA_transferase-like"/>
</dbReference>
<evidence type="ECO:0000313" key="8">
    <source>
        <dbReference type="Proteomes" id="UP001589738"/>
    </source>
</evidence>
<evidence type="ECO:0000313" key="7">
    <source>
        <dbReference type="EMBL" id="MFC0477150.1"/>
    </source>
</evidence>
<dbReference type="PANTHER" id="PTHR34294:SF5">
    <property type="entry name" value="CENTRAL GLYCOLYTIC GENES REGULATOR"/>
    <property type="match status" value="1"/>
</dbReference>
<dbReference type="InterPro" id="IPR036388">
    <property type="entry name" value="WH-like_DNA-bd_sf"/>
</dbReference>